<evidence type="ECO:0000259" key="1">
    <source>
        <dbReference type="Pfam" id="PF00931"/>
    </source>
</evidence>
<accession>A0ABM4X5R4</accession>
<protein>
    <submittedName>
        <fullName evidence="3">Disease resistance protein At1g50180</fullName>
    </submittedName>
</protein>
<organism evidence="2 3">
    <name type="scientific">Coffea arabica</name>
    <name type="common">Arabian coffee</name>
    <dbReference type="NCBI Taxonomy" id="13443"/>
    <lineage>
        <taxon>Eukaryota</taxon>
        <taxon>Viridiplantae</taxon>
        <taxon>Streptophyta</taxon>
        <taxon>Embryophyta</taxon>
        <taxon>Tracheophyta</taxon>
        <taxon>Spermatophyta</taxon>
        <taxon>Magnoliopsida</taxon>
        <taxon>eudicotyledons</taxon>
        <taxon>Gunneridae</taxon>
        <taxon>Pentapetalae</taxon>
        <taxon>asterids</taxon>
        <taxon>lamiids</taxon>
        <taxon>Gentianales</taxon>
        <taxon>Rubiaceae</taxon>
        <taxon>Ixoroideae</taxon>
        <taxon>Gardenieae complex</taxon>
        <taxon>Bertiereae - Coffeeae clade</taxon>
        <taxon>Coffeeae</taxon>
        <taxon>Coffea</taxon>
    </lineage>
</organism>
<sequence length="163" mass="18486">MLLKFHPEEEGDSKKACKRFACMLTETRALQKIGTKIGNIKAEIAGMASSMQTYGIKAVSQGKSSSNVATHEKEQWLQMTYAHQVEKTFVGMNDDIEKLKYLIVDEHTHHRVVSIWGIGGSGKTTVARKIYNHDGIRRQFDAFAWVCITQQCQVRKVLEENLQ</sequence>
<reference evidence="3" key="1">
    <citation type="submission" date="2025-08" db="UniProtKB">
        <authorList>
            <consortium name="RefSeq"/>
        </authorList>
    </citation>
    <scope>IDENTIFICATION</scope>
    <source>
        <tissue evidence="3">Leaves</tissue>
    </source>
</reference>
<dbReference type="GeneID" id="140038177"/>
<feature type="domain" description="NB-ARC" evidence="1">
    <location>
        <begin position="94"/>
        <end position="160"/>
    </location>
</feature>
<dbReference type="Pfam" id="PF00931">
    <property type="entry name" value="NB-ARC"/>
    <property type="match status" value="1"/>
</dbReference>
<dbReference type="InterPro" id="IPR002182">
    <property type="entry name" value="NB-ARC"/>
</dbReference>
<proteinExistence type="predicted"/>
<name>A0ABM4X5R4_COFAR</name>
<evidence type="ECO:0000313" key="3">
    <source>
        <dbReference type="RefSeq" id="XP_071939377.1"/>
    </source>
</evidence>
<dbReference type="SUPFAM" id="SSF52540">
    <property type="entry name" value="P-loop containing nucleoside triphosphate hydrolases"/>
    <property type="match status" value="1"/>
</dbReference>
<dbReference type="PANTHER" id="PTHR19338:SF66">
    <property type="entry name" value="NB-ARC DOMAIN-CONTAINING PROTEIN"/>
    <property type="match status" value="1"/>
</dbReference>
<dbReference type="Proteomes" id="UP001652660">
    <property type="component" value="Chromosome 3c"/>
</dbReference>
<dbReference type="Gene3D" id="3.40.50.300">
    <property type="entry name" value="P-loop containing nucleotide triphosphate hydrolases"/>
    <property type="match status" value="1"/>
</dbReference>
<gene>
    <name evidence="3" type="primary">LOC140038177</name>
</gene>
<evidence type="ECO:0000313" key="2">
    <source>
        <dbReference type="Proteomes" id="UP001652660"/>
    </source>
</evidence>
<dbReference type="RefSeq" id="XP_071939377.1">
    <property type="nucleotide sequence ID" value="XM_072083276.1"/>
</dbReference>
<dbReference type="InterPro" id="IPR027417">
    <property type="entry name" value="P-loop_NTPase"/>
</dbReference>
<keyword evidence="2" id="KW-1185">Reference proteome</keyword>
<dbReference type="PANTHER" id="PTHR19338">
    <property type="entry name" value="TRANSLOCASE OF INNER MITOCHONDRIAL MEMBRANE 13 HOMOLOG"/>
    <property type="match status" value="1"/>
</dbReference>